<reference evidence="2" key="1">
    <citation type="submission" date="2021-02" db="EMBL/GenBank/DDBJ databases">
        <authorList>
            <person name="Dougan E. K."/>
            <person name="Rhodes N."/>
            <person name="Thang M."/>
            <person name="Chan C."/>
        </authorList>
    </citation>
    <scope>NUCLEOTIDE SEQUENCE</scope>
</reference>
<dbReference type="OrthoDB" id="419299at2759"/>
<feature type="coiled-coil region" evidence="1">
    <location>
        <begin position="240"/>
        <end position="267"/>
    </location>
</feature>
<dbReference type="InterPro" id="IPR012337">
    <property type="entry name" value="RNaseH-like_sf"/>
</dbReference>
<proteinExistence type="predicted"/>
<evidence type="ECO:0000313" key="3">
    <source>
        <dbReference type="Proteomes" id="UP000601435"/>
    </source>
</evidence>
<comment type="caution">
    <text evidence="2">The sequence shown here is derived from an EMBL/GenBank/DDBJ whole genome shotgun (WGS) entry which is preliminary data.</text>
</comment>
<sequence>MRKWRQWVQAKMYTMEKLTAKQQGPFLYTLLDGKALEAVEHLELSSIQVDDGADKILKILQERFPEKEAHDQMGEALGEVFGLAAREGETVQQWTARVAEVFTKCHRKADVKFPSPAQGWIALNCAGFSEEQKAIIKAKAQGKLDLEAVTSAMRSCFPLYKAGARARKPTATLVVEPAENPDSGDGLDDFADVEAFLADHNQRDTELEDAIPEDEAAEALAASWKERRAEIAKMRKERKFDSAQNSKKSFRVEIEELKRRAVEAQLVEQEVSLAQVDAVESVDVPEVMFVGMAQQAETQVLAAGLVSSPGYGVVDSGCGRTLIGMDTLEQLKNKLALVTAKKAEHYDTVSSFRFGNGATEVSEQAVKIPVGIGGVHGIIDAAIIKGRAPLLLGRPTLEKLRVSLDFAEKTMKFLRDQTTVPMQVNEAGQLLINVLDFPKGASQASVLQAQAQATQLCPDSVCHEQLSQCLTPPVSVAELFSPPCLTREALQKLHNNLGLALQRVSALECSVCANQRWKPRQKVPCVNVVDFATSMQVFVPLTRVETGNYCNNAGIDMRHTAADAHWQLGKVERHGQWLCRITQRVLDEIRPASEEEWLECLSQAQSAKNTLLTEAGASPYQLVFGRNPRVPSDLMQDSPHLPAVDAEQYDSLLERTAATRTAARKAVLDCQSDRALRAALRARPRALRPFRSGDWVFYWRTQKQVDGVRLDGGRWYGAGLVLGSVGRNLVVAHRRSLLRCSPEQLRFATPSETTVAEFPESELLGIKTLLEKGQFPKSQFVDVTQEGRPPEALAEVLVSNLCLACLGETMAPKQRVRDATSSTTSVSLERLMGRLQAEGRTDEVLNVLEEAFGTLDHPQAMTDASKRRLDDSDFSDFELADFHCSQAPVAPTSAPYPTQFPEGVTSLAQWGQTLCTLPKVVSLKLSYTELVELSKSDREIHSYLNVFILSFTGNSAKVKDLQKYLVASGYKVPATYYEGSKEVRVFKDLK</sequence>
<dbReference type="Gene3D" id="2.40.70.10">
    <property type="entry name" value="Acid Proteases"/>
    <property type="match status" value="1"/>
</dbReference>
<evidence type="ECO:0000256" key="1">
    <source>
        <dbReference type="SAM" id="Coils"/>
    </source>
</evidence>
<organism evidence="2 3">
    <name type="scientific">Symbiodinium necroappetens</name>
    <dbReference type="NCBI Taxonomy" id="1628268"/>
    <lineage>
        <taxon>Eukaryota</taxon>
        <taxon>Sar</taxon>
        <taxon>Alveolata</taxon>
        <taxon>Dinophyceae</taxon>
        <taxon>Suessiales</taxon>
        <taxon>Symbiodiniaceae</taxon>
        <taxon>Symbiodinium</taxon>
    </lineage>
</organism>
<dbReference type="EMBL" id="CAJNJA010027663">
    <property type="protein sequence ID" value="CAE7581948.1"/>
    <property type="molecule type" value="Genomic_DNA"/>
</dbReference>
<keyword evidence="1" id="KW-0175">Coiled coil</keyword>
<dbReference type="InterPro" id="IPR021109">
    <property type="entry name" value="Peptidase_aspartic_dom_sf"/>
</dbReference>
<dbReference type="SUPFAM" id="SSF53098">
    <property type="entry name" value="Ribonuclease H-like"/>
    <property type="match status" value="1"/>
</dbReference>
<dbReference type="InterPro" id="IPR036397">
    <property type="entry name" value="RNaseH_sf"/>
</dbReference>
<dbReference type="Proteomes" id="UP000601435">
    <property type="component" value="Unassembled WGS sequence"/>
</dbReference>
<name>A0A812UW68_9DINO</name>
<protein>
    <submittedName>
        <fullName evidence="2">GIP protein</fullName>
    </submittedName>
</protein>
<dbReference type="GO" id="GO:0003676">
    <property type="term" value="F:nucleic acid binding"/>
    <property type="evidence" value="ECO:0007669"/>
    <property type="project" value="InterPro"/>
</dbReference>
<accession>A0A812UW68</accession>
<evidence type="ECO:0000313" key="2">
    <source>
        <dbReference type="EMBL" id="CAE7581948.1"/>
    </source>
</evidence>
<keyword evidence="3" id="KW-1185">Reference proteome</keyword>
<dbReference type="AlphaFoldDB" id="A0A812UW68"/>
<feature type="non-terminal residue" evidence="2">
    <location>
        <position position="1"/>
    </location>
</feature>
<gene>
    <name evidence="2" type="primary">GIP</name>
    <name evidence="2" type="ORF">SNEC2469_LOCUS16900</name>
</gene>
<dbReference type="Gene3D" id="3.30.420.10">
    <property type="entry name" value="Ribonuclease H-like superfamily/Ribonuclease H"/>
    <property type="match status" value="1"/>
</dbReference>